<dbReference type="Proteomes" id="UP000182836">
    <property type="component" value="Unassembled WGS sequence"/>
</dbReference>
<dbReference type="NCBIfam" id="TIGR00968">
    <property type="entry name" value="3a0106s01"/>
    <property type="match status" value="1"/>
</dbReference>
<accession>A0A1G8Q3D3</accession>
<evidence type="ECO:0000256" key="1">
    <source>
        <dbReference type="ARBA" id="ARBA00022448"/>
    </source>
</evidence>
<dbReference type="InterPro" id="IPR024765">
    <property type="entry name" value="TOBE-like"/>
</dbReference>
<evidence type="ECO:0000256" key="7">
    <source>
        <dbReference type="ARBA" id="ARBA00023136"/>
    </source>
</evidence>
<keyword evidence="4 9" id="KW-0067">ATP-binding</keyword>
<keyword evidence="1" id="KW-0813">Transport</keyword>
<dbReference type="InterPro" id="IPR003439">
    <property type="entry name" value="ABC_transporter-like_ATP-bd"/>
</dbReference>
<evidence type="ECO:0000256" key="3">
    <source>
        <dbReference type="ARBA" id="ARBA00022741"/>
    </source>
</evidence>
<dbReference type="GO" id="GO:0043190">
    <property type="term" value="C:ATP-binding cassette (ABC) transporter complex"/>
    <property type="evidence" value="ECO:0007669"/>
    <property type="project" value="InterPro"/>
</dbReference>
<dbReference type="FunFam" id="3.40.50.300:FF:000227">
    <property type="entry name" value="Sulfate/thiosulfate import ATP-binding protein CysA"/>
    <property type="match status" value="1"/>
</dbReference>
<dbReference type="PANTHER" id="PTHR42781:SF4">
    <property type="entry name" value="SPERMIDINE_PUTRESCINE IMPORT ATP-BINDING PROTEIN POTA"/>
    <property type="match status" value="1"/>
</dbReference>
<evidence type="ECO:0000259" key="8">
    <source>
        <dbReference type="PROSITE" id="PS50893"/>
    </source>
</evidence>
<evidence type="ECO:0000256" key="4">
    <source>
        <dbReference type="ARBA" id="ARBA00022840"/>
    </source>
</evidence>
<dbReference type="SUPFAM" id="SSF50331">
    <property type="entry name" value="MOP-like"/>
    <property type="match status" value="1"/>
</dbReference>
<dbReference type="GO" id="GO:0015419">
    <property type="term" value="F:ABC-type sulfate transporter activity"/>
    <property type="evidence" value="ECO:0007669"/>
    <property type="project" value="InterPro"/>
</dbReference>
<feature type="domain" description="ABC transporter" evidence="8">
    <location>
        <begin position="3"/>
        <end position="237"/>
    </location>
</feature>
<keyword evidence="3" id="KW-0547">Nucleotide-binding</keyword>
<keyword evidence="5" id="KW-1278">Translocase</keyword>
<dbReference type="PROSITE" id="PS00211">
    <property type="entry name" value="ABC_TRANSPORTER_1"/>
    <property type="match status" value="1"/>
</dbReference>
<keyword evidence="6" id="KW-0764">Sulfate transport</keyword>
<keyword evidence="7" id="KW-0472">Membrane</keyword>
<dbReference type="CDD" id="cd03296">
    <property type="entry name" value="ABC_CysA_sulfate_importer"/>
    <property type="match status" value="1"/>
</dbReference>
<dbReference type="InterPro" id="IPR017871">
    <property type="entry name" value="ABC_transporter-like_CS"/>
</dbReference>
<dbReference type="AlphaFoldDB" id="A0A1G8Q3D3"/>
<dbReference type="GeneID" id="42307417"/>
<dbReference type="SUPFAM" id="SSF52540">
    <property type="entry name" value="P-loop containing nucleoside triphosphate hydrolases"/>
    <property type="match status" value="1"/>
</dbReference>
<reference evidence="9 10" key="1">
    <citation type="submission" date="2016-10" db="EMBL/GenBank/DDBJ databases">
        <authorList>
            <person name="de Groot N.N."/>
        </authorList>
    </citation>
    <scope>NUCLEOTIDE SEQUENCE [LARGE SCALE GENOMIC DNA]</scope>
    <source>
        <strain evidence="9 10">DSM 2895</strain>
    </source>
</reference>
<dbReference type="GO" id="GO:0016887">
    <property type="term" value="F:ATP hydrolysis activity"/>
    <property type="evidence" value="ECO:0007669"/>
    <property type="project" value="InterPro"/>
</dbReference>
<dbReference type="InterPro" id="IPR027417">
    <property type="entry name" value="P-loop_NTPase"/>
</dbReference>
<dbReference type="PANTHER" id="PTHR42781">
    <property type="entry name" value="SPERMIDINE/PUTRESCINE IMPORT ATP-BINDING PROTEIN POTA"/>
    <property type="match status" value="1"/>
</dbReference>
<dbReference type="OrthoDB" id="9802264at2"/>
<dbReference type="EMBL" id="FNED01000010">
    <property type="protein sequence ID" value="SDI99221.1"/>
    <property type="molecule type" value="Genomic_DNA"/>
</dbReference>
<dbReference type="InterPro" id="IPR050093">
    <property type="entry name" value="ABC_SmlMolc_Importer"/>
</dbReference>
<evidence type="ECO:0000256" key="5">
    <source>
        <dbReference type="ARBA" id="ARBA00022967"/>
    </source>
</evidence>
<keyword evidence="2" id="KW-1003">Cell membrane</keyword>
<dbReference type="InterPro" id="IPR003593">
    <property type="entry name" value="AAA+_ATPase"/>
</dbReference>
<evidence type="ECO:0000313" key="10">
    <source>
        <dbReference type="Proteomes" id="UP000182836"/>
    </source>
</evidence>
<evidence type="ECO:0000256" key="2">
    <source>
        <dbReference type="ARBA" id="ARBA00022475"/>
    </source>
</evidence>
<gene>
    <name evidence="9" type="ORF">SAMN04487909_11050</name>
</gene>
<dbReference type="RefSeq" id="WP_074715045.1">
    <property type="nucleotide sequence ID" value="NZ_BJOA01000049.1"/>
</dbReference>
<dbReference type="InterPro" id="IPR005666">
    <property type="entry name" value="Sulph_transpt1"/>
</dbReference>
<dbReference type="Pfam" id="PF12857">
    <property type="entry name" value="TOBE_3"/>
    <property type="match status" value="1"/>
</dbReference>
<evidence type="ECO:0000313" key="9">
    <source>
        <dbReference type="EMBL" id="SDI99221.1"/>
    </source>
</evidence>
<organism evidence="9 10">
    <name type="scientific">Aneurinibacillus migulanus</name>
    <name type="common">Bacillus migulanus</name>
    <dbReference type="NCBI Taxonomy" id="47500"/>
    <lineage>
        <taxon>Bacteria</taxon>
        <taxon>Bacillati</taxon>
        <taxon>Bacillota</taxon>
        <taxon>Bacilli</taxon>
        <taxon>Bacillales</taxon>
        <taxon>Paenibacillaceae</taxon>
        <taxon>Aneurinibacillus group</taxon>
        <taxon>Aneurinibacillus</taxon>
    </lineage>
</organism>
<evidence type="ECO:0000256" key="6">
    <source>
        <dbReference type="ARBA" id="ARBA00023032"/>
    </source>
</evidence>
<dbReference type="SMART" id="SM00382">
    <property type="entry name" value="AAA"/>
    <property type="match status" value="1"/>
</dbReference>
<dbReference type="GO" id="GO:0005524">
    <property type="term" value="F:ATP binding"/>
    <property type="evidence" value="ECO:0007669"/>
    <property type="project" value="UniProtKB-KW"/>
</dbReference>
<dbReference type="InterPro" id="IPR008995">
    <property type="entry name" value="Mo/tungstate-bd_C_term_dom"/>
</dbReference>
<dbReference type="PROSITE" id="PS50893">
    <property type="entry name" value="ABC_TRANSPORTER_2"/>
    <property type="match status" value="1"/>
</dbReference>
<dbReference type="Pfam" id="PF00005">
    <property type="entry name" value="ABC_tran"/>
    <property type="match status" value="1"/>
</dbReference>
<dbReference type="Gene3D" id="3.40.50.300">
    <property type="entry name" value="P-loop containing nucleotide triphosphate hydrolases"/>
    <property type="match status" value="1"/>
</dbReference>
<proteinExistence type="predicted"/>
<sequence length="380" mass="42594">MSITVKNLSKTYGSFAALHDINLDIAEGELVALLGPSGSGKTTLLRIIGGMEVSNSGSVLLDNEDQAGRNIRDRHIGFVFQNYALFRHMTVFENVAFGLHVRSRKLRPSKKEIRDRVLELLKLVQLEGLEKRYPSQLSGGQRQRVALARALAIKPKVLLLDEPFGALDAKVRQELRRWLRKLHHELNITTIFVTHDQEEALEVADRIVVMNKGKIEQAGTPEDIYHKPAGSFVYRFLGQVNHIQGYIRNGNVHIGPLTLKTVAPVSANEEGVDVFVRPHEVELASECTTPDMIAARVSHIYQAGSRVKIELEAEGIKETIEAEVTEEYRRQIGLLRNQYVYIAFKKAKLSGSDGELIDYEASYALPSLQPKEEARIPQIS</sequence>
<name>A0A1G8Q3D3_ANEMI</name>
<protein>
    <submittedName>
        <fullName evidence="9">Sulfate transport system ATP-binding protein</fullName>
    </submittedName>
</protein>